<dbReference type="SUPFAM" id="SSF52540">
    <property type="entry name" value="P-loop containing nucleoside triphosphate hydrolases"/>
    <property type="match status" value="2"/>
</dbReference>
<dbReference type="EMBL" id="JACHXU010000017">
    <property type="protein sequence ID" value="MBB3208630.1"/>
    <property type="molecule type" value="Genomic_DNA"/>
</dbReference>
<evidence type="ECO:0000313" key="6">
    <source>
        <dbReference type="Proteomes" id="UP000536179"/>
    </source>
</evidence>
<dbReference type="PROSITE" id="PS51194">
    <property type="entry name" value="HELICASE_CTER"/>
    <property type="match status" value="1"/>
</dbReference>
<evidence type="ECO:0000313" key="5">
    <source>
        <dbReference type="EMBL" id="MBB3208630.1"/>
    </source>
</evidence>
<evidence type="ECO:0000259" key="4">
    <source>
        <dbReference type="PROSITE" id="PS51194"/>
    </source>
</evidence>
<dbReference type="InterPro" id="IPR001650">
    <property type="entry name" value="Helicase_C-like"/>
</dbReference>
<feature type="domain" description="Helicase ATP-binding" evidence="3">
    <location>
        <begin position="243"/>
        <end position="405"/>
    </location>
</feature>
<keyword evidence="5" id="KW-0347">Helicase</keyword>
<dbReference type="InterPro" id="IPR014001">
    <property type="entry name" value="Helicase_ATP-bd"/>
</dbReference>
<sequence length="694" mass="77074">MWFRAKQPNADTSSDSSASPTDAIDAARTGGKLPNTGLPTDGFRQNGISSRPADSVPTAPNQSIQPQPNVVPSSLPTHATPRPDLTCDIDESLSWSTHPADDIQHETDCESRDTFHNGGFEVVTRTLAWSPLQTTRVPIKLPALRVKTNGFLFPEAASWIPKTQAPANASVAGRIGGDESESKSPAKRPQRKIGKHARIKPPNDIVKLQDRLYYLLQPPLDLLVGSGQLNFPFEPFPYQLDGIAFLFPRYACVLADEMGLGKTMQAISTMRMLLCSGELRNILLVCPKPLVSNWLREFSVWAPEIPVMAIEGNAAKREFQWRATNAPVKIANYELLMRDKEIVLESGLHFDLVALDEAQRIKNSNNTTSEIVRAIPRTRSWALTGTPVENSPDDLVGIFDFLSPGYLTAGMPLPQMAKAAGDYILRRTKDMVLDDMPPKLFRDADIDLTPEQWARYEAAESDGIIHLEELEESLTIQHVFELVLRLKQICNFDPVTGASAKLQRLEADMEEVAASGQKAILFSQWTKTIDKMRPAIEKFGVLEYHGKIPHKKRETVIDQFKNDPEKRIILMSYGAGSVGLNLQFCRYVFLFDRWWNPAIEDQAINRAHRIGAAGSVTVTRMMAAGTIEQRIASVLDQKREMFDTLFAAQNEPSSTHDRAPKPASNSPLSRTGGLNRDEIFGLFDLRAPGGKKVA</sequence>
<gene>
    <name evidence="5" type="ORF">FHS27_004462</name>
</gene>
<name>A0A7W5H827_9BACT</name>
<comment type="caution">
    <text evidence="5">The sequence shown here is derived from an EMBL/GenBank/DDBJ whole genome shotgun (WGS) entry which is preliminary data.</text>
</comment>
<dbReference type="Gene3D" id="3.40.50.10810">
    <property type="entry name" value="Tandem AAA-ATPase domain"/>
    <property type="match status" value="1"/>
</dbReference>
<feature type="region of interest" description="Disordered" evidence="2">
    <location>
        <begin position="649"/>
        <end position="672"/>
    </location>
</feature>
<evidence type="ECO:0000256" key="1">
    <source>
        <dbReference type="ARBA" id="ARBA00022801"/>
    </source>
</evidence>
<keyword evidence="6" id="KW-1185">Reference proteome</keyword>
<protein>
    <submittedName>
        <fullName evidence="5">Superfamily II DNA or RNA helicase</fullName>
    </submittedName>
</protein>
<dbReference type="GO" id="GO:0005524">
    <property type="term" value="F:ATP binding"/>
    <property type="evidence" value="ECO:0007669"/>
    <property type="project" value="InterPro"/>
</dbReference>
<dbReference type="InterPro" id="IPR049730">
    <property type="entry name" value="SNF2/RAD54-like_C"/>
</dbReference>
<feature type="region of interest" description="Disordered" evidence="2">
    <location>
        <begin position="1"/>
        <end position="82"/>
    </location>
</feature>
<proteinExistence type="predicted"/>
<dbReference type="Pfam" id="PF00271">
    <property type="entry name" value="Helicase_C"/>
    <property type="match status" value="1"/>
</dbReference>
<evidence type="ECO:0000259" key="3">
    <source>
        <dbReference type="PROSITE" id="PS51192"/>
    </source>
</evidence>
<feature type="compositionally biased region" description="Basic residues" evidence="2">
    <location>
        <begin position="185"/>
        <end position="196"/>
    </location>
</feature>
<organism evidence="5 6">
    <name type="scientific">Aporhodopirellula rubra</name>
    <dbReference type="NCBI Taxonomy" id="980271"/>
    <lineage>
        <taxon>Bacteria</taxon>
        <taxon>Pseudomonadati</taxon>
        <taxon>Planctomycetota</taxon>
        <taxon>Planctomycetia</taxon>
        <taxon>Pirellulales</taxon>
        <taxon>Pirellulaceae</taxon>
        <taxon>Aporhodopirellula</taxon>
    </lineage>
</organism>
<feature type="compositionally biased region" description="Polar residues" evidence="2">
    <location>
        <begin position="58"/>
        <end position="77"/>
    </location>
</feature>
<dbReference type="Proteomes" id="UP000536179">
    <property type="component" value="Unassembled WGS sequence"/>
</dbReference>
<dbReference type="Gene3D" id="3.40.50.300">
    <property type="entry name" value="P-loop containing nucleotide triphosphate hydrolases"/>
    <property type="match status" value="1"/>
</dbReference>
<evidence type="ECO:0000256" key="2">
    <source>
        <dbReference type="SAM" id="MobiDB-lite"/>
    </source>
</evidence>
<dbReference type="Pfam" id="PF00176">
    <property type="entry name" value="SNF2-rel_dom"/>
    <property type="match status" value="1"/>
</dbReference>
<feature type="domain" description="Helicase C-terminal" evidence="4">
    <location>
        <begin position="504"/>
        <end position="659"/>
    </location>
</feature>
<dbReference type="PANTHER" id="PTHR10799">
    <property type="entry name" value="SNF2/RAD54 HELICASE FAMILY"/>
    <property type="match status" value="1"/>
</dbReference>
<dbReference type="InterPro" id="IPR038718">
    <property type="entry name" value="SNF2-like_sf"/>
</dbReference>
<feature type="compositionally biased region" description="Low complexity" evidence="2">
    <location>
        <begin position="10"/>
        <end position="27"/>
    </location>
</feature>
<dbReference type="GO" id="GO:0016787">
    <property type="term" value="F:hydrolase activity"/>
    <property type="evidence" value="ECO:0007669"/>
    <property type="project" value="UniProtKB-KW"/>
</dbReference>
<dbReference type="RefSeq" id="WP_184306792.1">
    <property type="nucleotide sequence ID" value="NZ_JACHXU010000017.1"/>
</dbReference>
<dbReference type="CDD" id="cd18793">
    <property type="entry name" value="SF2_C_SNF"/>
    <property type="match status" value="1"/>
</dbReference>
<keyword evidence="1" id="KW-0378">Hydrolase</keyword>
<dbReference type="GO" id="GO:0004386">
    <property type="term" value="F:helicase activity"/>
    <property type="evidence" value="ECO:0007669"/>
    <property type="project" value="UniProtKB-KW"/>
</dbReference>
<keyword evidence="5" id="KW-0547">Nucleotide-binding</keyword>
<dbReference type="InterPro" id="IPR000330">
    <property type="entry name" value="SNF2_N"/>
</dbReference>
<dbReference type="SMART" id="SM00490">
    <property type="entry name" value="HELICc"/>
    <property type="match status" value="1"/>
</dbReference>
<reference evidence="5 6" key="1">
    <citation type="submission" date="2020-08" db="EMBL/GenBank/DDBJ databases">
        <title>Genomic Encyclopedia of Type Strains, Phase III (KMG-III): the genomes of soil and plant-associated and newly described type strains.</title>
        <authorList>
            <person name="Whitman W."/>
        </authorList>
    </citation>
    <scope>NUCLEOTIDE SEQUENCE [LARGE SCALE GENOMIC DNA]</scope>
    <source>
        <strain evidence="5 6">CECT 8075</strain>
    </source>
</reference>
<dbReference type="PROSITE" id="PS51192">
    <property type="entry name" value="HELICASE_ATP_BIND_1"/>
    <property type="match status" value="1"/>
</dbReference>
<dbReference type="SMART" id="SM00487">
    <property type="entry name" value="DEXDc"/>
    <property type="match status" value="1"/>
</dbReference>
<keyword evidence="5" id="KW-0067">ATP-binding</keyword>
<dbReference type="InterPro" id="IPR027417">
    <property type="entry name" value="P-loop_NTPase"/>
</dbReference>
<feature type="region of interest" description="Disordered" evidence="2">
    <location>
        <begin position="168"/>
        <end position="196"/>
    </location>
</feature>
<dbReference type="AlphaFoldDB" id="A0A7W5H827"/>
<dbReference type="CDD" id="cd17919">
    <property type="entry name" value="DEXHc_Snf"/>
    <property type="match status" value="1"/>
</dbReference>
<accession>A0A7W5H827</accession>